<sequence length="51" mass="5964">MELEQRLADAERENARLKADNEMLLDVIAQMKITLNRLIDRYMTDDNPKSA</sequence>
<dbReference type="EMBL" id="ADLN01000006">
    <property type="protein sequence ID" value="EHI61198.1"/>
    <property type="molecule type" value="Genomic_DNA"/>
</dbReference>
<gene>
    <name evidence="1" type="ORF">HMPREF9473_00813</name>
</gene>
<organism evidence="1 2">
    <name type="scientific">Hungatella hathewayi WAL-18680</name>
    <dbReference type="NCBI Taxonomy" id="742737"/>
    <lineage>
        <taxon>Bacteria</taxon>
        <taxon>Bacillati</taxon>
        <taxon>Bacillota</taxon>
        <taxon>Clostridia</taxon>
        <taxon>Lachnospirales</taxon>
        <taxon>Lachnospiraceae</taxon>
        <taxon>Hungatella</taxon>
    </lineage>
</organism>
<dbReference type="HOGENOM" id="CLU_3099658_0_0_9"/>
<reference evidence="1 2" key="1">
    <citation type="submission" date="2011-08" db="EMBL/GenBank/DDBJ databases">
        <title>The Genome Sequence of Clostridium hathewayi WAL-18680.</title>
        <authorList>
            <consortium name="The Broad Institute Genome Sequencing Platform"/>
            <person name="Earl A."/>
            <person name="Ward D."/>
            <person name="Feldgarden M."/>
            <person name="Gevers D."/>
            <person name="Finegold S.M."/>
            <person name="Summanen P.H."/>
            <person name="Molitoris D.R."/>
            <person name="Song M."/>
            <person name="Daigneault M."/>
            <person name="Allen-Vercoe E."/>
            <person name="Young S.K."/>
            <person name="Zeng Q."/>
            <person name="Gargeya S."/>
            <person name="Fitzgerald M."/>
            <person name="Haas B."/>
            <person name="Abouelleil A."/>
            <person name="Alvarado L."/>
            <person name="Arachchi H.M."/>
            <person name="Berlin A."/>
            <person name="Brown A."/>
            <person name="Chapman S.B."/>
            <person name="Chen Z."/>
            <person name="Dunbar C."/>
            <person name="Freedman E."/>
            <person name="Gearin G."/>
            <person name="Gellesch M."/>
            <person name="Goldberg J."/>
            <person name="Griggs A."/>
            <person name="Gujja S."/>
            <person name="Heiman D."/>
            <person name="Howarth C."/>
            <person name="Larson L."/>
            <person name="Lui A."/>
            <person name="MacDonald P.J.P."/>
            <person name="Montmayeur A."/>
            <person name="Murphy C."/>
            <person name="Neiman D."/>
            <person name="Pearson M."/>
            <person name="Priest M."/>
            <person name="Roberts A."/>
            <person name="Saif S."/>
            <person name="Shea T."/>
            <person name="Shenoy N."/>
            <person name="Sisk P."/>
            <person name="Stolte C."/>
            <person name="Sykes S."/>
            <person name="Wortman J."/>
            <person name="Nusbaum C."/>
            <person name="Birren B."/>
        </authorList>
    </citation>
    <scope>NUCLEOTIDE SEQUENCE [LARGE SCALE GENOMIC DNA]</scope>
    <source>
        <strain evidence="1 2">WAL-18680</strain>
    </source>
</reference>
<protein>
    <submittedName>
        <fullName evidence="1">Uncharacterized protein</fullName>
    </submittedName>
</protein>
<dbReference type="PATRIC" id="fig|742737.3.peg.808"/>
<proteinExistence type="predicted"/>
<comment type="caution">
    <text evidence="1">The sequence shown here is derived from an EMBL/GenBank/DDBJ whole genome shotgun (WGS) entry which is preliminary data.</text>
</comment>
<name>G5IB91_9FIRM</name>
<accession>G5IB91</accession>
<evidence type="ECO:0000313" key="2">
    <source>
        <dbReference type="Proteomes" id="UP000005384"/>
    </source>
</evidence>
<evidence type="ECO:0000313" key="1">
    <source>
        <dbReference type="EMBL" id="EHI61198.1"/>
    </source>
</evidence>
<dbReference type="RefSeq" id="WP_006778799.1">
    <property type="nucleotide sequence ID" value="NZ_CP040506.1"/>
</dbReference>
<dbReference type="AlphaFoldDB" id="G5IB91"/>
<dbReference type="Proteomes" id="UP000005384">
    <property type="component" value="Unassembled WGS sequence"/>
</dbReference>
<keyword evidence="2" id="KW-1185">Reference proteome</keyword>